<evidence type="ECO:0000313" key="2">
    <source>
        <dbReference type="EMBL" id="TNN82959.1"/>
    </source>
</evidence>
<feature type="transmembrane region" description="Helical" evidence="1">
    <location>
        <begin position="128"/>
        <end position="145"/>
    </location>
</feature>
<gene>
    <name evidence="2" type="ORF">EYF80_006916</name>
</gene>
<evidence type="ECO:0000313" key="3">
    <source>
        <dbReference type="Proteomes" id="UP000314294"/>
    </source>
</evidence>
<reference evidence="2 3" key="1">
    <citation type="submission" date="2019-03" db="EMBL/GenBank/DDBJ databases">
        <title>First draft genome of Liparis tanakae, snailfish: a comprehensive survey of snailfish specific genes.</title>
        <authorList>
            <person name="Kim W."/>
            <person name="Song I."/>
            <person name="Jeong J.-H."/>
            <person name="Kim D."/>
            <person name="Kim S."/>
            <person name="Ryu S."/>
            <person name="Song J.Y."/>
            <person name="Lee S.K."/>
        </authorList>
    </citation>
    <scope>NUCLEOTIDE SEQUENCE [LARGE SCALE GENOMIC DNA]</scope>
    <source>
        <tissue evidence="2">Muscle</tissue>
    </source>
</reference>
<dbReference type="AlphaFoldDB" id="A0A4Z2IYA2"/>
<comment type="caution">
    <text evidence="2">The sequence shown here is derived from an EMBL/GenBank/DDBJ whole genome shotgun (WGS) entry which is preliminary data.</text>
</comment>
<dbReference type="Proteomes" id="UP000314294">
    <property type="component" value="Unassembled WGS sequence"/>
</dbReference>
<protein>
    <submittedName>
        <fullName evidence="2">Uncharacterized protein</fullName>
    </submittedName>
</protein>
<keyword evidence="1" id="KW-0812">Transmembrane</keyword>
<keyword evidence="1" id="KW-0472">Membrane</keyword>
<keyword evidence="3" id="KW-1185">Reference proteome</keyword>
<organism evidence="2 3">
    <name type="scientific">Liparis tanakae</name>
    <name type="common">Tanaka's snailfish</name>
    <dbReference type="NCBI Taxonomy" id="230148"/>
    <lineage>
        <taxon>Eukaryota</taxon>
        <taxon>Metazoa</taxon>
        <taxon>Chordata</taxon>
        <taxon>Craniata</taxon>
        <taxon>Vertebrata</taxon>
        <taxon>Euteleostomi</taxon>
        <taxon>Actinopterygii</taxon>
        <taxon>Neopterygii</taxon>
        <taxon>Teleostei</taxon>
        <taxon>Neoteleostei</taxon>
        <taxon>Acanthomorphata</taxon>
        <taxon>Eupercaria</taxon>
        <taxon>Perciformes</taxon>
        <taxon>Cottioidei</taxon>
        <taxon>Cottales</taxon>
        <taxon>Liparidae</taxon>
        <taxon>Liparis</taxon>
    </lineage>
</organism>
<dbReference type="EMBL" id="SRLO01000036">
    <property type="protein sequence ID" value="TNN82959.1"/>
    <property type="molecule type" value="Genomic_DNA"/>
</dbReference>
<name>A0A4Z2IYA2_9TELE</name>
<keyword evidence="1" id="KW-1133">Transmembrane helix</keyword>
<accession>A0A4Z2IYA2</accession>
<proteinExistence type="predicted"/>
<evidence type="ECO:0000256" key="1">
    <source>
        <dbReference type="SAM" id="Phobius"/>
    </source>
</evidence>
<sequence length="146" mass="16661">MVLEMKREREDISIKLLRTELTGGYSVTWSQNIQEWRTEKVLGQTWTESGSGEAAERRHWLDQEVAEQRSNAIGCHRLTRQAKDMGVMRLRSALNAASVTDQSCQGFAVMKAFCSDLEALRGLGSHRFTMCSFICLVMLIYIWLVV</sequence>